<dbReference type="AlphaFoldDB" id="A0A395JGY2"/>
<evidence type="ECO:0000313" key="2">
    <source>
        <dbReference type="EMBL" id="RBP49217.1"/>
    </source>
</evidence>
<dbReference type="InterPro" id="IPR021806">
    <property type="entry name" value="DUF3379"/>
</dbReference>
<dbReference type="RefSeq" id="WP_113955082.1">
    <property type="nucleotide sequence ID" value="NZ_QNRT01000004.1"/>
</dbReference>
<dbReference type="EMBL" id="QNRT01000004">
    <property type="protein sequence ID" value="RBP49217.1"/>
    <property type="molecule type" value="Genomic_DNA"/>
</dbReference>
<name>A0A395JGY2_9GAMM</name>
<protein>
    <submittedName>
        <fullName evidence="2">Uncharacterized protein DUF3379</fullName>
    </submittedName>
</protein>
<keyword evidence="3" id="KW-1185">Reference proteome</keyword>
<accession>A0A395JGY2</accession>
<dbReference type="Proteomes" id="UP000253083">
    <property type="component" value="Unassembled WGS sequence"/>
</dbReference>
<comment type="caution">
    <text evidence="2">The sequence shown here is derived from an EMBL/GenBank/DDBJ whole genome shotgun (WGS) entry which is preliminary data.</text>
</comment>
<keyword evidence="1" id="KW-0472">Membrane</keyword>
<reference evidence="2 3" key="1">
    <citation type="submission" date="2018-06" db="EMBL/GenBank/DDBJ databases">
        <title>Genomic Encyclopedia of Type Strains, Phase IV (KMG-IV): sequencing the most valuable type-strain genomes for metagenomic binning, comparative biology and taxonomic classification.</title>
        <authorList>
            <person name="Goeker M."/>
        </authorList>
    </citation>
    <scope>NUCLEOTIDE SEQUENCE [LARGE SCALE GENOMIC DNA]</scope>
    <source>
        <strain evidence="2 3">DSM 24032</strain>
    </source>
</reference>
<dbReference type="Pfam" id="PF11859">
    <property type="entry name" value="DUF3379"/>
    <property type="match status" value="1"/>
</dbReference>
<feature type="transmembrane region" description="Helical" evidence="1">
    <location>
        <begin position="86"/>
        <end position="106"/>
    </location>
</feature>
<evidence type="ECO:0000313" key="3">
    <source>
        <dbReference type="Proteomes" id="UP000253083"/>
    </source>
</evidence>
<gene>
    <name evidence="2" type="ORF">DFR28_104145</name>
</gene>
<proteinExistence type="predicted"/>
<keyword evidence="1" id="KW-1133">Transmembrane helix</keyword>
<organism evidence="2 3">
    <name type="scientific">Arenicella xantha</name>
    <dbReference type="NCBI Taxonomy" id="644221"/>
    <lineage>
        <taxon>Bacteria</taxon>
        <taxon>Pseudomonadati</taxon>
        <taxon>Pseudomonadota</taxon>
        <taxon>Gammaproteobacteria</taxon>
        <taxon>Arenicellales</taxon>
        <taxon>Arenicellaceae</taxon>
        <taxon>Arenicella</taxon>
    </lineage>
</organism>
<evidence type="ECO:0000256" key="1">
    <source>
        <dbReference type="SAM" id="Phobius"/>
    </source>
</evidence>
<keyword evidence="1" id="KW-0812">Transmembrane</keyword>
<dbReference type="InParanoid" id="A0A395JGY2"/>
<sequence length="251" mass="27734">MNCLEFKRLALSDPHNQAHEFVSHSHACPDCLKYVGGVKQMDADLADSLEVKVPSDLMARLKLNQELANEAEEDENSSSFRFAGKFRGYSIAASLAIAVFVAGFIASNQFGLNQQIDSDYQSLLAGVVEHMREQPMTPVVDAAIANRDAKTLLASYDSDMKLKYLSNLQFTRICPMGQYRGLHATLDTPDGQVTFAYIKGDSVGQLLDTGYEGMITRVKPVRGGNLIILSRTNSALQQADQQLEDAMYWDI</sequence>
<dbReference type="OrthoDB" id="6195578at2"/>